<evidence type="ECO:0000256" key="2">
    <source>
        <dbReference type="ARBA" id="ARBA00022741"/>
    </source>
</evidence>
<feature type="non-terminal residue" evidence="6">
    <location>
        <position position="222"/>
    </location>
</feature>
<dbReference type="PANTHER" id="PTHR11547">
    <property type="entry name" value="ARGININE OR CREATINE KINASE"/>
    <property type="match status" value="1"/>
</dbReference>
<dbReference type="GO" id="GO:0005615">
    <property type="term" value="C:extracellular space"/>
    <property type="evidence" value="ECO:0007669"/>
    <property type="project" value="TreeGrafter"/>
</dbReference>
<keyword evidence="4" id="KW-0067">ATP-binding</keyword>
<dbReference type="EMBL" id="BARS01042421">
    <property type="protein sequence ID" value="GAG41576.1"/>
    <property type="molecule type" value="Genomic_DNA"/>
</dbReference>
<accession>X0YYJ5</accession>
<dbReference type="AlphaFoldDB" id="X0YYJ5"/>
<sequence length="222" mass="24147">MTLTELSRHTGQWLRSGGPAGEVVISSRVRLARNLAGLPFLGRSTRSHQRELEQRLWLEILDSGVLGEGGFYVDVNAAGQLDRELLVERHLISRHHADGESPRGVAISADEIIAIMVNEEDHIRMQVLRSGQQLDAAAAQINAIDDKLDERLDFAFHGRYGYLTACPTNVGTGLRVSVMLHLPGLTLSGAIDKALRAAGDMHLAIRGLHGEGTAATGDFFQL</sequence>
<dbReference type="InterPro" id="IPR023660">
    <property type="entry name" value="Arg_Kinase"/>
</dbReference>
<dbReference type="InterPro" id="IPR014746">
    <property type="entry name" value="Gln_synth/guanido_kin_cat_dom"/>
</dbReference>
<keyword evidence="3" id="KW-0418">Kinase</keyword>
<dbReference type="GO" id="GO:0046314">
    <property type="term" value="P:phosphocreatine biosynthetic process"/>
    <property type="evidence" value="ECO:0007669"/>
    <property type="project" value="InterPro"/>
</dbReference>
<gene>
    <name evidence="6" type="ORF">S01H1_64368</name>
</gene>
<evidence type="ECO:0000256" key="1">
    <source>
        <dbReference type="ARBA" id="ARBA00022679"/>
    </source>
</evidence>
<feature type="domain" description="Phosphagen kinase C-terminal" evidence="5">
    <location>
        <begin position="23"/>
        <end position="222"/>
    </location>
</feature>
<protein>
    <recommendedName>
        <fullName evidence="5">Phosphagen kinase C-terminal domain-containing protein</fullName>
    </recommendedName>
</protein>
<dbReference type="Gene3D" id="3.30.590.10">
    <property type="entry name" value="Glutamine synthetase/guanido kinase, catalytic domain"/>
    <property type="match status" value="1"/>
</dbReference>
<keyword evidence="2" id="KW-0547">Nucleotide-binding</keyword>
<dbReference type="GO" id="GO:0004111">
    <property type="term" value="F:creatine kinase activity"/>
    <property type="evidence" value="ECO:0007669"/>
    <property type="project" value="InterPro"/>
</dbReference>
<dbReference type="GO" id="GO:0005524">
    <property type="term" value="F:ATP binding"/>
    <property type="evidence" value="ECO:0007669"/>
    <property type="project" value="UniProtKB-KW"/>
</dbReference>
<evidence type="ECO:0000313" key="6">
    <source>
        <dbReference type="EMBL" id="GAG41576.1"/>
    </source>
</evidence>
<comment type="caution">
    <text evidence="6">The sequence shown here is derived from an EMBL/GenBank/DDBJ whole genome shotgun (WGS) entry which is preliminary data.</text>
</comment>
<dbReference type="InterPro" id="IPR022415">
    <property type="entry name" value="ATP-guanido_PTrfase_AS"/>
</dbReference>
<organism evidence="6">
    <name type="scientific">marine sediment metagenome</name>
    <dbReference type="NCBI Taxonomy" id="412755"/>
    <lineage>
        <taxon>unclassified sequences</taxon>
        <taxon>metagenomes</taxon>
        <taxon>ecological metagenomes</taxon>
    </lineage>
</organism>
<dbReference type="SUPFAM" id="SSF55931">
    <property type="entry name" value="Glutamine synthetase/guanido kinase"/>
    <property type="match status" value="1"/>
</dbReference>
<proteinExistence type="predicted"/>
<dbReference type="PANTHER" id="PTHR11547:SF38">
    <property type="entry name" value="ARGININE KINASE 1-RELATED"/>
    <property type="match status" value="1"/>
</dbReference>
<dbReference type="Pfam" id="PF00217">
    <property type="entry name" value="ATP-gua_Ptrans"/>
    <property type="match status" value="1"/>
</dbReference>
<dbReference type="InterPro" id="IPR000749">
    <property type="entry name" value="ATP-guanido_PTrfase"/>
</dbReference>
<dbReference type="PROSITE" id="PS00112">
    <property type="entry name" value="PHOSPHAGEN_KINASE"/>
    <property type="match status" value="1"/>
</dbReference>
<dbReference type="InterPro" id="IPR022414">
    <property type="entry name" value="ATP-guanido_PTrfase_cat"/>
</dbReference>
<evidence type="ECO:0000256" key="3">
    <source>
        <dbReference type="ARBA" id="ARBA00022777"/>
    </source>
</evidence>
<reference evidence="6" key="1">
    <citation type="journal article" date="2014" name="Front. Microbiol.">
        <title>High frequency of phylogenetically diverse reductive dehalogenase-homologous genes in deep subseafloor sedimentary metagenomes.</title>
        <authorList>
            <person name="Kawai M."/>
            <person name="Futagami T."/>
            <person name="Toyoda A."/>
            <person name="Takaki Y."/>
            <person name="Nishi S."/>
            <person name="Hori S."/>
            <person name="Arai W."/>
            <person name="Tsubouchi T."/>
            <person name="Morono Y."/>
            <person name="Uchiyama I."/>
            <person name="Ito T."/>
            <person name="Fujiyama A."/>
            <person name="Inagaki F."/>
            <person name="Takami H."/>
        </authorList>
    </citation>
    <scope>NUCLEOTIDE SEQUENCE</scope>
    <source>
        <strain evidence="6">Expedition CK06-06</strain>
    </source>
</reference>
<evidence type="ECO:0000259" key="5">
    <source>
        <dbReference type="PROSITE" id="PS51510"/>
    </source>
</evidence>
<keyword evidence="1" id="KW-0808">Transferase</keyword>
<name>X0YYJ5_9ZZZZ</name>
<evidence type="ECO:0000256" key="4">
    <source>
        <dbReference type="ARBA" id="ARBA00022840"/>
    </source>
</evidence>
<dbReference type="CDD" id="cd07930">
    <property type="entry name" value="bacterial_phosphagen_kinase"/>
    <property type="match status" value="1"/>
</dbReference>
<dbReference type="PROSITE" id="PS51510">
    <property type="entry name" value="PHOSPHAGEN_KINASE_C"/>
    <property type="match status" value="1"/>
</dbReference>